<gene>
    <name evidence="2" type="ORF">SAMN04515677_101474</name>
</gene>
<organism evidence="2 3">
    <name type="scientific">Romboutsia lituseburensis DSM 797</name>
    <dbReference type="NCBI Taxonomy" id="1121325"/>
    <lineage>
        <taxon>Bacteria</taxon>
        <taxon>Bacillati</taxon>
        <taxon>Bacillota</taxon>
        <taxon>Clostridia</taxon>
        <taxon>Peptostreptococcales</taxon>
        <taxon>Peptostreptococcaceae</taxon>
        <taxon>Romboutsia</taxon>
    </lineage>
</organism>
<protein>
    <recommendedName>
        <fullName evidence="4">ABC-2 type transport system permease protein</fullName>
    </recommendedName>
</protein>
<keyword evidence="1" id="KW-0472">Membrane</keyword>
<name>A0A1G9J1S3_9FIRM</name>
<dbReference type="RefSeq" id="WP_092722469.1">
    <property type="nucleotide sequence ID" value="NZ_FNGW01000001.1"/>
</dbReference>
<dbReference type="STRING" id="1121325.SAMN04515677_101474"/>
<feature type="transmembrane region" description="Helical" evidence="1">
    <location>
        <begin position="28"/>
        <end position="46"/>
    </location>
</feature>
<feature type="transmembrane region" description="Helical" evidence="1">
    <location>
        <begin position="170"/>
        <end position="189"/>
    </location>
</feature>
<dbReference type="PANTHER" id="PTHR37305">
    <property type="entry name" value="INTEGRAL MEMBRANE PROTEIN-RELATED"/>
    <property type="match status" value="1"/>
</dbReference>
<feature type="transmembrane region" description="Helical" evidence="1">
    <location>
        <begin position="196"/>
        <end position="221"/>
    </location>
</feature>
<reference evidence="2 3" key="1">
    <citation type="submission" date="2016-10" db="EMBL/GenBank/DDBJ databases">
        <authorList>
            <person name="de Groot N.N."/>
        </authorList>
    </citation>
    <scope>NUCLEOTIDE SEQUENCE [LARGE SCALE GENOMIC DNA]</scope>
    <source>
        <strain evidence="2 3">DSM 797</strain>
    </source>
</reference>
<evidence type="ECO:0000313" key="2">
    <source>
        <dbReference type="EMBL" id="SDL31468.1"/>
    </source>
</evidence>
<evidence type="ECO:0008006" key="4">
    <source>
        <dbReference type="Google" id="ProtNLM"/>
    </source>
</evidence>
<keyword evidence="1" id="KW-1133">Transmembrane helix</keyword>
<feature type="transmembrane region" description="Helical" evidence="1">
    <location>
        <begin position="253"/>
        <end position="275"/>
    </location>
</feature>
<evidence type="ECO:0000256" key="1">
    <source>
        <dbReference type="SAM" id="Phobius"/>
    </source>
</evidence>
<feature type="transmembrane region" description="Helical" evidence="1">
    <location>
        <begin position="112"/>
        <end position="138"/>
    </location>
</feature>
<dbReference type="PANTHER" id="PTHR37305:SF1">
    <property type="entry name" value="MEMBRANE PROTEIN"/>
    <property type="match status" value="1"/>
</dbReference>
<evidence type="ECO:0000313" key="3">
    <source>
        <dbReference type="Proteomes" id="UP000199068"/>
    </source>
</evidence>
<keyword evidence="3" id="KW-1185">Reference proteome</keyword>
<sequence length="282" mass="32223">MENNKFFKNYKGLYISELQRIYYKKSTLACFLSIPILLIASVKYYLSVNKVVSISNPMFTSFYNFPVAAMQEQLMLGLNLVVVFLIVLSVTQEFRNGSIRMVLIRSYKPTQVFLAKIVTIISAIFIYLVTYLVLSYIIGYLTLPKINEIAIFNWEPLLTGNQAFIYTLKYYSFAFLTLSTMAIVIFFIATISKSTIIASGVSLATLLLFIIYPFIIQIFFFDSENLKILQLISITQIQYEGIALSLGQNSIHLGFSLLVSLAYITVFFIGNYVIYNRCDNLI</sequence>
<dbReference type="Proteomes" id="UP000199068">
    <property type="component" value="Unassembled WGS sequence"/>
</dbReference>
<proteinExistence type="predicted"/>
<feature type="transmembrane region" description="Helical" evidence="1">
    <location>
        <begin position="74"/>
        <end position="91"/>
    </location>
</feature>
<keyword evidence="1" id="KW-0812">Transmembrane</keyword>
<dbReference type="EMBL" id="FNGW01000001">
    <property type="protein sequence ID" value="SDL31468.1"/>
    <property type="molecule type" value="Genomic_DNA"/>
</dbReference>
<accession>A0A1G9J1S3</accession>
<dbReference type="AlphaFoldDB" id="A0A1G9J1S3"/>